<dbReference type="InterPro" id="IPR053392">
    <property type="entry name" value="Transposase_IS30-like"/>
</dbReference>
<dbReference type="RefSeq" id="WP_108004868.1">
    <property type="nucleotide sequence ID" value="NZ_JBHEEX010000022.1"/>
</dbReference>
<evidence type="ECO:0000313" key="4">
    <source>
        <dbReference type="Proteomes" id="UP000241247"/>
    </source>
</evidence>
<evidence type="ECO:0000256" key="1">
    <source>
        <dbReference type="ARBA" id="ARBA00023172"/>
    </source>
</evidence>
<proteinExistence type="predicted"/>
<evidence type="ECO:0000313" key="3">
    <source>
        <dbReference type="EMBL" id="PTM87171.1"/>
    </source>
</evidence>
<dbReference type="GO" id="GO:0015074">
    <property type="term" value="P:DNA integration"/>
    <property type="evidence" value="ECO:0007669"/>
    <property type="project" value="InterPro"/>
</dbReference>
<dbReference type="GO" id="GO:0006310">
    <property type="term" value="P:DNA recombination"/>
    <property type="evidence" value="ECO:0007669"/>
    <property type="project" value="UniProtKB-KW"/>
</dbReference>
<dbReference type="Pfam" id="PF13936">
    <property type="entry name" value="HTH_38"/>
    <property type="match status" value="1"/>
</dbReference>
<dbReference type="PANTHER" id="PTHR10948:SF23">
    <property type="entry name" value="TRANSPOSASE INSI FOR INSERTION SEQUENCE ELEMENT IS30A-RELATED"/>
    <property type="match status" value="1"/>
</dbReference>
<dbReference type="InterPro" id="IPR036397">
    <property type="entry name" value="RNaseH_sf"/>
</dbReference>
<name>A0A2T5AKB1_MYCDI</name>
<dbReference type="OrthoDB" id="9803231at2"/>
<keyword evidence="1" id="KW-0233">DNA recombination</keyword>
<accession>A0A2T5AKB1</accession>
<dbReference type="Gene3D" id="3.30.420.10">
    <property type="entry name" value="Ribonuclease H-like superfamily/Ribonuclease H"/>
    <property type="match status" value="1"/>
</dbReference>
<feature type="domain" description="Integrase catalytic" evidence="2">
    <location>
        <begin position="165"/>
        <end position="329"/>
    </location>
</feature>
<dbReference type="PROSITE" id="PS50994">
    <property type="entry name" value="INTEGRASE"/>
    <property type="match status" value="1"/>
</dbReference>
<dbReference type="SUPFAM" id="SSF53098">
    <property type="entry name" value="Ribonuclease H-like"/>
    <property type="match status" value="1"/>
</dbReference>
<keyword evidence="4" id="KW-1185">Reference proteome</keyword>
<dbReference type="InterPro" id="IPR012337">
    <property type="entry name" value="RNaseH-like_sf"/>
</dbReference>
<dbReference type="InterPro" id="IPR001584">
    <property type="entry name" value="Integrase_cat-core"/>
</dbReference>
<dbReference type="NCBIfam" id="NF033563">
    <property type="entry name" value="transpos_IS30"/>
    <property type="match status" value="1"/>
</dbReference>
<organism evidence="3 4">
    <name type="scientific">Mycoplana dimorpha</name>
    <dbReference type="NCBI Taxonomy" id="28320"/>
    <lineage>
        <taxon>Bacteria</taxon>
        <taxon>Pseudomonadati</taxon>
        <taxon>Pseudomonadota</taxon>
        <taxon>Alphaproteobacteria</taxon>
        <taxon>Hyphomicrobiales</taxon>
        <taxon>Rhizobiaceae</taxon>
        <taxon>Mycoplana</taxon>
    </lineage>
</organism>
<dbReference type="InterPro" id="IPR025246">
    <property type="entry name" value="IS30-like_HTH"/>
</dbReference>
<dbReference type="AlphaFoldDB" id="A0A2T5AKB1"/>
<dbReference type="GO" id="GO:0003676">
    <property type="term" value="F:nucleic acid binding"/>
    <property type="evidence" value="ECO:0007669"/>
    <property type="project" value="InterPro"/>
</dbReference>
<dbReference type="EMBL" id="PZZZ01000014">
    <property type="protein sequence ID" value="PTM87171.1"/>
    <property type="molecule type" value="Genomic_DNA"/>
</dbReference>
<comment type="caution">
    <text evidence="3">The sequence shown here is derived from an EMBL/GenBank/DDBJ whole genome shotgun (WGS) entry which is preliminary data.</text>
</comment>
<gene>
    <name evidence="3" type="ORF">C7449_11417</name>
</gene>
<dbReference type="PANTHER" id="PTHR10948">
    <property type="entry name" value="TRANSPOSASE"/>
    <property type="match status" value="1"/>
</dbReference>
<sequence>MSLCYSQLSLPDRRRLHHLKERKVPVGEIARLLGRHRSTIYRELRRNTFQDAEFPEYSGYYCTVADAIAKERRRRLRKLRRHPDLRVFVTDRLKAHWSPEQIAGRLVADGVSPVRICPETIYRFIYSKEDYALGLYRHLPEARRKRRRRGTRQPRGSRIPIDCRIGQRPEFIGSRSEFGHWEGDLLIFRRELGEANVTTLVERKSRYTVMIKNRSRHSRPIMDKIIHAFSPLPSHARRSFTFDRGTEFMGYRALEDGIGARSWFCDPNSPWQKGAVENANKRIRRFVPGDTDLAAVLQRDLTQLARHLNDQPRKCLGYKTPAEVFMAHLQEGK</sequence>
<protein>
    <submittedName>
        <fullName evidence="3">IS30 family transposase</fullName>
    </submittedName>
</protein>
<dbReference type="GO" id="GO:0005829">
    <property type="term" value="C:cytosol"/>
    <property type="evidence" value="ECO:0007669"/>
    <property type="project" value="TreeGrafter"/>
</dbReference>
<reference evidence="3 4" key="1">
    <citation type="submission" date="2018-04" db="EMBL/GenBank/DDBJ databases">
        <title>Genomic Encyclopedia of Type Strains, Phase IV (KMG-IV): sequencing the most valuable type-strain genomes for metagenomic binning, comparative biology and taxonomic classification.</title>
        <authorList>
            <person name="Goeker M."/>
        </authorList>
    </citation>
    <scope>NUCLEOTIDE SEQUENCE [LARGE SCALE GENOMIC DNA]</scope>
    <source>
        <strain evidence="3 4">DSM 7138</strain>
    </source>
</reference>
<dbReference type="GO" id="GO:0004803">
    <property type="term" value="F:transposase activity"/>
    <property type="evidence" value="ECO:0007669"/>
    <property type="project" value="TreeGrafter"/>
</dbReference>
<dbReference type="GO" id="GO:0032196">
    <property type="term" value="P:transposition"/>
    <property type="evidence" value="ECO:0007669"/>
    <property type="project" value="TreeGrafter"/>
</dbReference>
<evidence type="ECO:0000259" key="2">
    <source>
        <dbReference type="PROSITE" id="PS50994"/>
    </source>
</evidence>
<dbReference type="InterPro" id="IPR051917">
    <property type="entry name" value="Transposase-Integrase"/>
</dbReference>
<dbReference type="Proteomes" id="UP000241247">
    <property type="component" value="Unassembled WGS sequence"/>
</dbReference>